<protein>
    <submittedName>
        <fullName evidence="2">Uncharacterized protein</fullName>
    </submittedName>
</protein>
<organism evidence="2 3">
    <name type="scientific">Brevundimonas mediterranea</name>
    <dbReference type="NCBI Taxonomy" id="74329"/>
    <lineage>
        <taxon>Bacteria</taxon>
        <taxon>Pseudomonadati</taxon>
        <taxon>Pseudomonadota</taxon>
        <taxon>Alphaproteobacteria</taxon>
        <taxon>Caulobacterales</taxon>
        <taxon>Caulobacteraceae</taxon>
        <taxon>Brevundimonas</taxon>
    </lineage>
</organism>
<keyword evidence="3" id="KW-1185">Reference proteome</keyword>
<proteinExistence type="predicted"/>
<comment type="caution">
    <text evidence="2">The sequence shown here is derived from an EMBL/GenBank/DDBJ whole genome shotgun (WGS) entry which is preliminary data.</text>
</comment>
<evidence type="ECO:0000313" key="2">
    <source>
        <dbReference type="EMBL" id="VDC51415.1"/>
    </source>
</evidence>
<dbReference type="RefSeq" id="WP_154725448.1">
    <property type="nucleotide sequence ID" value="NZ_UXHF01000006.1"/>
</dbReference>
<feature type="region of interest" description="Disordered" evidence="1">
    <location>
        <begin position="1"/>
        <end position="22"/>
    </location>
</feature>
<dbReference type="EMBL" id="UXHF01000006">
    <property type="protein sequence ID" value="VDC51415.1"/>
    <property type="molecule type" value="Genomic_DNA"/>
</dbReference>
<name>A0A7Z8Y674_9CAUL</name>
<dbReference type="AlphaFoldDB" id="A0A7Z8Y674"/>
<evidence type="ECO:0000256" key="1">
    <source>
        <dbReference type="SAM" id="MobiDB-lite"/>
    </source>
</evidence>
<evidence type="ECO:0000313" key="3">
    <source>
        <dbReference type="Proteomes" id="UP000289220"/>
    </source>
</evidence>
<accession>A0A7Z8Y674</accession>
<reference evidence="2 3" key="1">
    <citation type="submission" date="2018-11" db="EMBL/GenBank/DDBJ databases">
        <authorList>
            <person name="Peiro R."/>
            <person name="Begona"/>
            <person name="Cbmso G."/>
            <person name="Lopez M."/>
            <person name="Gonzalez S."/>
            <person name="Sacristan E."/>
            <person name="Castillo E."/>
        </authorList>
    </citation>
    <scope>NUCLEOTIDE SEQUENCE [LARGE SCALE GENOMIC DNA]</scope>
    <source>
        <strain evidence="2">Brev_genome</strain>
    </source>
</reference>
<sequence>MTGSTAHASAARPVPAVAQTASDRVARDSALKSLPDTLFEIAYRQPTPVPADFPLRQTMAGYTETQAVAVMVETLGIKPGLLTALEEPDARRCWIALAPNGRRLARFAGLDAAAVNLALASLDAGGFQRIAA</sequence>
<dbReference type="Proteomes" id="UP000289220">
    <property type="component" value="Unassembled WGS sequence"/>
</dbReference>
<gene>
    <name evidence="2" type="ORF">BREV_BREV_00484</name>
</gene>